<dbReference type="Pfam" id="PF00270">
    <property type="entry name" value="DEAD"/>
    <property type="match status" value="1"/>
</dbReference>
<dbReference type="PROSITE" id="PS51192">
    <property type="entry name" value="HELICASE_ATP_BIND_1"/>
    <property type="match status" value="1"/>
</dbReference>
<dbReference type="InterPro" id="IPR027417">
    <property type="entry name" value="P-loop_NTPase"/>
</dbReference>
<sequence length="158" mass="18471">MLDMGFEPQIRKILQQIRPDRQTLMWSATWPKEVQNLAEEFLQNYVQVNIGSLQLSANHNIHQIVDVCEEHEKENKLHNLLQEIGSERDNKTIIFVETKRKVDSITRNIQRFGYKALSIHGDKTQRERDYVLREFRSGYSNILVATDVAARGLEAHAR</sequence>
<dbReference type="EC" id="3.6.4.13" evidence="1"/>
<dbReference type="GO" id="GO:0005524">
    <property type="term" value="F:ATP binding"/>
    <property type="evidence" value="ECO:0007669"/>
    <property type="project" value="UniProtKB-KW"/>
</dbReference>
<dbReference type="PANTHER" id="PTHR47958">
    <property type="entry name" value="ATP-DEPENDENT RNA HELICASE DBP3"/>
    <property type="match status" value="1"/>
</dbReference>
<dbReference type="InterPro" id="IPR001650">
    <property type="entry name" value="Helicase_C-like"/>
</dbReference>
<keyword evidence="2" id="KW-0547">Nucleotide-binding</keyword>
<dbReference type="SUPFAM" id="SSF52540">
    <property type="entry name" value="P-loop containing nucleoside triphosphate hydrolases"/>
    <property type="match status" value="1"/>
</dbReference>
<keyword evidence="3" id="KW-0378">Hydrolase</keyword>
<gene>
    <name evidence="8" type="ORF">L9F63_027309</name>
</gene>
<dbReference type="InterPro" id="IPR014001">
    <property type="entry name" value="Helicase_ATP-bd"/>
</dbReference>
<feature type="domain" description="Helicase ATP-binding" evidence="6">
    <location>
        <begin position="1"/>
        <end position="48"/>
    </location>
</feature>
<evidence type="ECO:0000256" key="1">
    <source>
        <dbReference type="ARBA" id="ARBA00012552"/>
    </source>
</evidence>
<reference evidence="8" key="1">
    <citation type="journal article" date="2023" name="IScience">
        <title>Live-bearing cockroach genome reveals convergent evolutionary mechanisms linked to viviparity in insects and beyond.</title>
        <authorList>
            <person name="Fouks B."/>
            <person name="Harrison M.C."/>
            <person name="Mikhailova A.A."/>
            <person name="Marchal E."/>
            <person name="English S."/>
            <person name="Carruthers M."/>
            <person name="Jennings E.C."/>
            <person name="Chiamaka E.L."/>
            <person name="Frigard R.A."/>
            <person name="Pippel M."/>
            <person name="Attardo G.M."/>
            <person name="Benoit J.B."/>
            <person name="Bornberg-Bauer E."/>
            <person name="Tobe S.S."/>
        </authorList>
    </citation>
    <scope>NUCLEOTIDE SEQUENCE</scope>
    <source>
        <strain evidence="8">Stay&amp;Tobe</strain>
    </source>
</reference>
<feature type="domain" description="Helicase C-terminal" evidence="7">
    <location>
        <begin position="76"/>
        <end position="158"/>
    </location>
</feature>
<comment type="caution">
    <text evidence="8">The sequence shown here is derived from an EMBL/GenBank/DDBJ whole genome shotgun (WGS) entry which is preliminary data.</text>
</comment>
<proteinExistence type="predicted"/>
<evidence type="ECO:0000256" key="4">
    <source>
        <dbReference type="ARBA" id="ARBA00022806"/>
    </source>
</evidence>
<evidence type="ECO:0000259" key="7">
    <source>
        <dbReference type="PROSITE" id="PS51194"/>
    </source>
</evidence>
<protein>
    <recommendedName>
        <fullName evidence="1">RNA helicase</fullName>
        <ecNumber evidence="1">3.6.4.13</ecNumber>
    </recommendedName>
</protein>
<dbReference type="InterPro" id="IPR011545">
    <property type="entry name" value="DEAD/DEAH_box_helicase_dom"/>
</dbReference>
<dbReference type="GO" id="GO:0003676">
    <property type="term" value="F:nucleic acid binding"/>
    <property type="evidence" value="ECO:0007669"/>
    <property type="project" value="InterPro"/>
</dbReference>
<evidence type="ECO:0000313" key="8">
    <source>
        <dbReference type="EMBL" id="KAJ9595305.1"/>
    </source>
</evidence>
<evidence type="ECO:0000256" key="2">
    <source>
        <dbReference type="ARBA" id="ARBA00022741"/>
    </source>
</evidence>
<keyword evidence="9" id="KW-1185">Reference proteome</keyword>
<name>A0AAD8AB04_DIPPU</name>
<evidence type="ECO:0000313" key="9">
    <source>
        <dbReference type="Proteomes" id="UP001233999"/>
    </source>
</evidence>
<reference evidence="8" key="2">
    <citation type="submission" date="2023-05" db="EMBL/GenBank/DDBJ databases">
        <authorList>
            <person name="Fouks B."/>
        </authorList>
    </citation>
    <scope>NUCLEOTIDE SEQUENCE</scope>
    <source>
        <strain evidence="8">Stay&amp;Tobe</strain>
        <tissue evidence="8">Testes</tissue>
    </source>
</reference>
<dbReference type="GO" id="GO:0003724">
    <property type="term" value="F:RNA helicase activity"/>
    <property type="evidence" value="ECO:0007669"/>
    <property type="project" value="UniProtKB-EC"/>
</dbReference>
<dbReference type="Proteomes" id="UP001233999">
    <property type="component" value="Unassembled WGS sequence"/>
</dbReference>
<dbReference type="GO" id="GO:0016787">
    <property type="term" value="F:hydrolase activity"/>
    <property type="evidence" value="ECO:0007669"/>
    <property type="project" value="UniProtKB-KW"/>
</dbReference>
<dbReference type="EMBL" id="JASPKZ010002566">
    <property type="protein sequence ID" value="KAJ9595305.1"/>
    <property type="molecule type" value="Genomic_DNA"/>
</dbReference>
<organism evidence="8 9">
    <name type="scientific">Diploptera punctata</name>
    <name type="common">Pacific beetle cockroach</name>
    <dbReference type="NCBI Taxonomy" id="6984"/>
    <lineage>
        <taxon>Eukaryota</taxon>
        <taxon>Metazoa</taxon>
        <taxon>Ecdysozoa</taxon>
        <taxon>Arthropoda</taxon>
        <taxon>Hexapoda</taxon>
        <taxon>Insecta</taxon>
        <taxon>Pterygota</taxon>
        <taxon>Neoptera</taxon>
        <taxon>Polyneoptera</taxon>
        <taxon>Dictyoptera</taxon>
        <taxon>Blattodea</taxon>
        <taxon>Blaberoidea</taxon>
        <taxon>Blaberidae</taxon>
        <taxon>Diplopterinae</taxon>
        <taxon>Diploptera</taxon>
    </lineage>
</organism>
<dbReference type="GO" id="GO:0010468">
    <property type="term" value="P:regulation of gene expression"/>
    <property type="evidence" value="ECO:0007669"/>
    <property type="project" value="UniProtKB-ARBA"/>
</dbReference>
<keyword evidence="5" id="KW-0067">ATP-binding</keyword>
<dbReference type="PROSITE" id="PS51194">
    <property type="entry name" value="HELICASE_CTER"/>
    <property type="match status" value="1"/>
</dbReference>
<evidence type="ECO:0000256" key="5">
    <source>
        <dbReference type="ARBA" id="ARBA00022840"/>
    </source>
</evidence>
<dbReference type="AlphaFoldDB" id="A0AAD8AB04"/>
<dbReference type="Gene3D" id="3.40.50.300">
    <property type="entry name" value="P-loop containing nucleotide triphosphate hydrolases"/>
    <property type="match status" value="2"/>
</dbReference>
<evidence type="ECO:0000256" key="3">
    <source>
        <dbReference type="ARBA" id="ARBA00022801"/>
    </source>
</evidence>
<keyword evidence="4" id="KW-0347">Helicase</keyword>
<accession>A0AAD8AB04</accession>
<evidence type="ECO:0000259" key="6">
    <source>
        <dbReference type="PROSITE" id="PS51192"/>
    </source>
</evidence>
<dbReference type="CDD" id="cd18787">
    <property type="entry name" value="SF2_C_DEAD"/>
    <property type="match status" value="1"/>
</dbReference>
<dbReference type="Pfam" id="PF00271">
    <property type="entry name" value="Helicase_C"/>
    <property type="match status" value="1"/>
</dbReference>